<dbReference type="OrthoDB" id="2974229at2"/>
<dbReference type="Proteomes" id="UP000252585">
    <property type="component" value="Unassembled WGS sequence"/>
</dbReference>
<keyword evidence="3" id="KW-1185">Reference proteome</keyword>
<gene>
    <name evidence="2" type="ORF">DFR57_101176</name>
</gene>
<evidence type="ECO:0000313" key="2">
    <source>
        <dbReference type="EMBL" id="RCW77307.1"/>
    </source>
</evidence>
<reference evidence="2 3" key="1">
    <citation type="submission" date="2018-07" db="EMBL/GenBank/DDBJ databases">
        <title>Genomic Encyclopedia of Type Strains, Phase IV (KMG-IV): sequencing the most valuable type-strain genomes for metagenomic binning, comparative biology and taxonomic classification.</title>
        <authorList>
            <person name="Goeker M."/>
        </authorList>
    </citation>
    <scope>NUCLEOTIDE SEQUENCE [LARGE SCALE GENOMIC DNA]</scope>
    <source>
        <strain evidence="2 3">DSM 27696</strain>
    </source>
</reference>
<dbReference type="AlphaFoldDB" id="A0A368YEJ6"/>
<sequence length="74" mass="8531">MDLLYFLNIMIIVAIVLAIFTTLLLIFALKVAKSSHKRQNELMAIQKENLLIQKAILSELKELKKGNDEKIDLY</sequence>
<dbReference type="RefSeq" id="WP_114351246.1">
    <property type="nucleotide sequence ID" value="NZ_QPJJ01000001.1"/>
</dbReference>
<accession>A0A368YEJ6</accession>
<feature type="transmembrane region" description="Helical" evidence="1">
    <location>
        <begin position="6"/>
        <end position="29"/>
    </location>
</feature>
<keyword evidence="1" id="KW-0472">Membrane</keyword>
<name>A0A368YEJ6_9BACI</name>
<comment type="caution">
    <text evidence="2">The sequence shown here is derived from an EMBL/GenBank/DDBJ whole genome shotgun (WGS) entry which is preliminary data.</text>
</comment>
<keyword evidence="1" id="KW-1133">Transmembrane helix</keyword>
<proteinExistence type="predicted"/>
<keyword evidence="1" id="KW-0812">Transmembrane</keyword>
<evidence type="ECO:0000256" key="1">
    <source>
        <dbReference type="SAM" id="Phobius"/>
    </source>
</evidence>
<evidence type="ECO:0000313" key="3">
    <source>
        <dbReference type="Proteomes" id="UP000252585"/>
    </source>
</evidence>
<dbReference type="EMBL" id="QPJJ01000001">
    <property type="protein sequence ID" value="RCW77307.1"/>
    <property type="molecule type" value="Genomic_DNA"/>
</dbReference>
<organism evidence="2 3">
    <name type="scientific">Saliterribacillus persicus</name>
    <dbReference type="NCBI Taxonomy" id="930114"/>
    <lineage>
        <taxon>Bacteria</taxon>
        <taxon>Bacillati</taxon>
        <taxon>Bacillota</taxon>
        <taxon>Bacilli</taxon>
        <taxon>Bacillales</taxon>
        <taxon>Bacillaceae</taxon>
        <taxon>Saliterribacillus</taxon>
    </lineage>
</organism>
<protein>
    <submittedName>
        <fullName evidence="2">Uncharacterized protein</fullName>
    </submittedName>
</protein>